<sequence length="549" mass="63103">MMNEQRRKLILDTLDLLGVNWRDYKLPNHDDVDCIHIVPVSGGSDSKCMAMILPAIFPKKRFFFVCTDTGAEEESAYAEFEEISEWVGTKVHVVKPSEGLFDLIERFNGFLPSGQARYCTRILKLESMDFWLDAKFKRIANKVNLYIGIRDDEDRFTDLSNDEERANWVLPRYPFINLGMARTQVYGLLAATCGISPVYKHASRSSCGCCFFKRNSERVMQCVEAYSEFSKTAAYDKLCPADTDKLNNSIMFNAIMKKMPNYLIGNHHLHNPNMLIAKPVSTLTESEANPIKPIKQSKNITNLDLFDASVNYNNDDVDTIYFAVMFLVTPESTYDAFRGNGDMFNGVYYSKIVNFSHSFNGIRSSLAYVYEQIISTAELYDETQESMLTNMRIGIYEIKVQKGNLTLDKIQSESYTWGTNGLSYRSIEQNVTMMHFILVREGEKEHLDNLRVALTKRFKQAKEYVDFEDRLLEKQIIVHSDLYQRYKAAKTNFARKYDKDELNLGEVTWSGMFENIALDRLPSEIRKQRLKDKAKGNIEGEIACLACSL</sequence>
<dbReference type="OrthoDB" id="9774475at2"/>
<reference evidence="1 2" key="1">
    <citation type="submission" date="2018-03" db="EMBL/GenBank/DDBJ databases">
        <title>Whole genome sequencing of Histamine producing bacteria.</title>
        <authorList>
            <person name="Butler K."/>
        </authorList>
    </citation>
    <scope>NUCLEOTIDE SEQUENCE [LARGE SCALE GENOMIC DNA]</scope>
    <source>
        <strain evidence="1 2">DSM 23343</strain>
    </source>
</reference>
<accession>A0A2T3I0P9</accession>
<comment type="caution">
    <text evidence="1">The sequence shown here is derived from an EMBL/GenBank/DDBJ whole genome shotgun (WGS) entry which is preliminary data.</text>
</comment>
<evidence type="ECO:0008006" key="3">
    <source>
        <dbReference type="Google" id="ProtNLM"/>
    </source>
</evidence>
<organism evidence="1 2">
    <name type="scientific">Photobacterium aquimaris</name>
    <dbReference type="NCBI Taxonomy" id="512643"/>
    <lineage>
        <taxon>Bacteria</taxon>
        <taxon>Pseudomonadati</taxon>
        <taxon>Pseudomonadota</taxon>
        <taxon>Gammaproteobacteria</taxon>
        <taxon>Vibrionales</taxon>
        <taxon>Vibrionaceae</taxon>
        <taxon>Photobacterium</taxon>
    </lineage>
</organism>
<dbReference type="SUPFAM" id="SSF52402">
    <property type="entry name" value="Adenine nucleotide alpha hydrolases-like"/>
    <property type="match status" value="1"/>
</dbReference>
<dbReference type="RefSeq" id="WP_065190006.1">
    <property type="nucleotide sequence ID" value="NZ_LZFB01000013.1"/>
</dbReference>
<name>A0A2T3I0P9_9GAMM</name>
<evidence type="ECO:0000313" key="2">
    <source>
        <dbReference type="Proteomes" id="UP000241858"/>
    </source>
</evidence>
<dbReference type="EMBL" id="PYLY01000007">
    <property type="protein sequence ID" value="PSU10071.1"/>
    <property type="molecule type" value="Genomic_DNA"/>
</dbReference>
<proteinExistence type="predicted"/>
<gene>
    <name evidence="1" type="ORF">C0W81_04935</name>
</gene>
<dbReference type="Gene3D" id="3.40.50.620">
    <property type="entry name" value="HUPs"/>
    <property type="match status" value="1"/>
</dbReference>
<dbReference type="InterPro" id="IPR014729">
    <property type="entry name" value="Rossmann-like_a/b/a_fold"/>
</dbReference>
<evidence type="ECO:0000313" key="1">
    <source>
        <dbReference type="EMBL" id="PSU10071.1"/>
    </source>
</evidence>
<protein>
    <recommendedName>
        <fullName evidence="3">Phosphoadenosine phosphosulphate reductase domain-containing protein</fullName>
    </recommendedName>
</protein>
<dbReference type="Proteomes" id="UP000241858">
    <property type="component" value="Unassembled WGS sequence"/>
</dbReference>
<dbReference type="AlphaFoldDB" id="A0A2T3I0P9"/>